<evidence type="ECO:0000313" key="3">
    <source>
        <dbReference type="EMBL" id="CAJ2503743.1"/>
    </source>
</evidence>
<gene>
    <name evidence="3" type="ORF">KHLLAP_LOCUS4211</name>
</gene>
<reference evidence="3" key="1">
    <citation type="submission" date="2023-10" db="EMBL/GenBank/DDBJ databases">
        <authorList>
            <person name="Hackl T."/>
        </authorList>
    </citation>
    <scope>NUCLEOTIDE SEQUENCE</scope>
</reference>
<dbReference type="AlphaFoldDB" id="A0AAI8VG50"/>
<dbReference type="Gene3D" id="3.40.50.1110">
    <property type="entry name" value="SGNH hydrolase"/>
    <property type="match status" value="1"/>
</dbReference>
<name>A0AAI8VG50_9PEZI</name>
<dbReference type="GO" id="GO:0004622">
    <property type="term" value="F:phosphatidylcholine lysophospholipase activity"/>
    <property type="evidence" value="ECO:0007669"/>
    <property type="project" value="TreeGrafter"/>
</dbReference>
<dbReference type="InterPro" id="IPR036514">
    <property type="entry name" value="SGNH_hydro_sf"/>
</dbReference>
<accession>A0AAI8VG50</accession>
<comment type="caution">
    <text evidence="3">The sequence shown here is derived from an EMBL/GenBank/DDBJ whole genome shotgun (WGS) entry which is preliminary data.</text>
</comment>
<keyword evidence="2" id="KW-1133">Transmembrane helix</keyword>
<proteinExistence type="predicted"/>
<dbReference type="PANTHER" id="PTHR30383:SF31">
    <property type="entry name" value="SGNH HYDROLASE-TYPE ESTERASE DOMAIN-CONTAINING PROTEIN-RELATED"/>
    <property type="match status" value="1"/>
</dbReference>
<keyword evidence="4" id="KW-1185">Reference proteome</keyword>
<dbReference type="Proteomes" id="UP001295740">
    <property type="component" value="Unassembled WGS sequence"/>
</dbReference>
<dbReference type="PANTHER" id="PTHR30383">
    <property type="entry name" value="THIOESTERASE 1/PROTEASE 1/LYSOPHOSPHOLIPASE L1"/>
    <property type="match status" value="1"/>
</dbReference>
<dbReference type="InterPro" id="IPR051532">
    <property type="entry name" value="Ester_Hydrolysis_Enzymes"/>
</dbReference>
<evidence type="ECO:0000256" key="1">
    <source>
        <dbReference type="SAM" id="MobiDB-lite"/>
    </source>
</evidence>
<feature type="transmembrane region" description="Helical" evidence="2">
    <location>
        <begin position="20"/>
        <end position="38"/>
    </location>
</feature>
<evidence type="ECO:0000313" key="4">
    <source>
        <dbReference type="Proteomes" id="UP001295740"/>
    </source>
</evidence>
<dbReference type="SUPFAM" id="SSF52266">
    <property type="entry name" value="SGNH hydrolase"/>
    <property type="match status" value="1"/>
</dbReference>
<organism evidence="3 4">
    <name type="scientific">Anthostomella pinea</name>
    <dbReference type="NCBI Taxonomy" id="933095"/>
    <lineage>
        <taxon>Eukaryota</taxon>
        <taxon>Fungi</taxon>
        <taxon>Dikarya</taxon>
        <taxon>Ascomycota</taxon>
        <taxon>Pezizomycotina</taxon>
        <taxon>Sordariomycetes</taxon>
        <taxon>Xylariomycetidae</taxon>
        <taxon>Xylariales</taxon>
        <taxon>Xylariaceae</taxon>
        <taxon>Anthostomella</taxon>
    </lineage>
</organism>
<protein>
    <submittedName>
        <fullName evidence="3">Uu.00g111370.m01.CDS01</fullName>
    </submittedName>
</protein>
<sequence length="348" mass="38242">MRLQQRAAAIPMAWRQLPSLHKALVIAAVVLFSFVALMRSDTVDVVHDRWDRITQAGLKVGLKAEGPIAGGIPIRIMFIGASVTLGDRSTGEVGYRKQIRDWIVSRGNRVNAVGANRYGDFEDNDVQAFGAQPIKPTLDRAREIVPATQPNLILVNAGSSDCFQEDNWGAGHVYRDMHDLIEFLLLESPRATIVMSTIVTCPWAGTEQCVKGANAQIRQVATDLIREGKPIALAEMHFDQGLPNRPNLTDIGPDDMHPTDRGYFLMGDIFMEKVREVDRKGWLQPPVQNGVPADGDTERVGKNTETVGEEAGGKGPESPEVLEVPDGTSTRKRHGAVHSGWRRSEVVI</sequence>
<keyword evidence="2" id="KW-0472">Membrane</keyword>
<evidence type="ECO:0000256" key="2">
    <source>
        <dbReference type="SAM" id="Phobius"/>
    </source>
</evidence>
<feature type="region of interest" description="Disordered" evidence="1">
    <location>
        <begin position="283"/>
        <end position="348"/>
    </location>
</feature>
<keyword evidence="2" id="KW-0812">Transmembrane</keyword>
<dbReference type="EMBL" id="CAUWAG010000006">
    <property type="protein sequence ID" value="CAJ2503743.1"/>
    <property type="molecule type" value="Genomic_DNA"/>
</dbReference>